<keyword evidence="2" id="KW-0238">DNA-binding</keyword>
<dbReference type="OrthoDB" id="7506088at2"/>
<dbReference type="SMART" id="SM00419">
    <property type="entry name" value="HTH_CRP"/>
    <property type="match status" value="1"/>
</dbReference>
<dbReference type="PROSITE" id="PS51063">
    <property type="entry name" value="HTH_CRP_2"/>
    <property type="match status" value="1"/>
</dbReference>
<keyword evidence="1" id="KW-0805">Transcription regulation</keyword>
<dbReference type="eggNOG" id="COG0664">
    <property type="taxonomic scope" value="Bacteria"/>
</dbReference>
<protein>
    <submittedName>
        <fullName evidence="6">cAMP-binding protein</fullName>
    </submittedName>
</protein>
<evidence type="ECO:0000259" key="5">
    <source>
        <dbReference type="PROSITE" id="PS51063"/>
    </source>
</evidence>
<dbReference type="HOGENOM" id="CLU_077340_0_0_5"/>
<dbReference type="SUPFAM" id="SSF46785">
    <property type="entry name" value="Winged helix' DNA-binding domain"/>
    <property type="match status" value="1"/>
</dbReference>
<evidence type="ECO:0000313" key="7">
    <source>
        <dbReference type="Proteomes" id="UP000003947"/>
    </source>
</evidence>
<dbReference type="InterPro" id="IPR000595">
    <property type="entry name" value="cNMP-bd_dom"/>
</dbReference>
<dbReference type="SMART" id="SM00100">
    <property type="entry name" value="cNMP"/>
    <property type="match status" value="1"/>
</dbReference>
<evidence type="ECO:0000313" key="6">
    <source>
        <dbReference type="EMBL" id="EIM24507.1"/>
    </source>
</evidence>
<name>I4YKL5_9HYPH</name>
<gene>
    <name evidence="6" type="ORF">MicloDRAFT_00052200</name>
</gene>
<dbReference type="GO" id="GO:0005829">
    <property type="term" value="C:cytosol"/>
    <property type="evidence" value="ECO:0007669"/>
    <property type="project" value="TreeGrafter"/>
</dbReference>
<dbReference type="InterPro" id="IPR012318">
    <property type="entry name" value="HTH_CRP"/>
</dbReference>
<dbReference type="CDD" id="cd00038">
    <property type="entry name" value="CAP_ED"/>
    <property type="match status" value="1"/>
</dbReference>
<dbReference type="Pfam" id="PF00027">
    <property type="entry name" value="cNMP_binding"/>
    <property type="match status" value="1"/>
</dbReference>
<dbReference type="GO" id="GO:0003700">
    <property type="term" value="F:DNA-binding transcription factor activity"/>
    <property type="evidence" value="ECO:0007669"/>
    <property type="project" value="TreeGrafter"/>
</dbReference>
<evidence type="ECO:0000259" key="4">
    <source>
        <dbReference type="PROSITE" id="PS50042"/>
    </source>
</evidence>
<dbReference type="InterPro" id="IPR050397">
    <property type="entry name" value="Env_Response_Regulators"/>
</dbReference>
<dbReference type="PANTHER" id="PTHR24567:SF74">
    <property type="entry name" value="HTH-TYPE TRANSCRIPTIONAL REGULATOR ARCR"/>
    <property type="match status" value="1"/>
</dbReference>
<dbReference type="SUPFAM" id="SSF51206">
    <property type="entry name" value="cAMP-binding domain-like"/>
    <property type="match status" value="1"/>
</dbReference>
<dbReference type="PANTHER" id="PTHR24567">
    <property type="entry name" value="CRP FAMILY TRANSCRIPTIONAL REGULATORY PROTEIN"/>
    <property type="match status" value="1"/>
</dbReference>
<dbReference type="EMBL" id="JH660647">
    <property type="protein sequence ID" value="EIM24507.1"/>
    <property type="molecule type" value="Genomic_DNA"/>
</dbReference>
<keyword evidence="7" id="KW-1185">Reference proteome</keyword>
<reference evidence="6 7" key="1">
    <citation type="submission" date="2012-02" db="EMBL/GenBank/DDBJ databases">
        <title>Improved High-Quality Draft sequence of Microvirga sp. WSM3557.</title>
        <authorList>
            <consortium name="US DOE Joint Genome Institute"/>
            <person name="Lucas S."/>
            <person name="Han J."/>
            <person name="Lapidus A."/>
            <person name="Cheng J.-F."/>
            <person name="Goodwin L."/>
            <person name="Pitluck S."/>
            <person name="Peters L."/>
            <person name="Zhang X."/>
            <person name="Detter J.C."/>
            <person name="Han C."/>
            <person name="Tapia R."/>
            <person name="Land M."/>
            <person name="Hauser L."/>
            <person name="Kyrpides N."/>
            <person name="Ivanova N."/>
            <person name="Pagani I."/>
            <person name="Brau L."/>
            <person name="Yates R."/>
            <person name="O'Hara G."/>
            <person name="Rui T."/>
            <person name="Howieson J."/>
            <person name="Reeve W."/>
            <person name="Woyke T."/>
        </authorList>
    </citation>
    <scope>NUCLEOTIDE SEQUENCE [LARGE SCALE GENOMIC DNA]</scope>
    <source>
        <strain evidence="6 7">WSM3557</strain>
    </source>
</reference>
<accession>I4YKL5</accession>
<dbReference type="RefSeq" id="WP_009492240.1">
    <property type="nucleotide sequence ID" value="NZ_CP141048.1"/>
</dbReference>
<organism evidence="6 7">
    <name type="scientific">Microvirga lotononidis</name>
    <dbReference type="NCBI Taxonomy" id="864069"/>
    <lineage>
        <taxon>Bacteria</taxon>
        <taxon>Pseudomonadati</taxon>
        <taxon>Pseudomonadota</taxon>
        <taxon>Alphaproteobacteria</taxon>
        <taxon>Hyphomicrobiales</taxon>
        <taxon>Methylobacteriaceae</taxon>
        <taxon>Microvirga</taxon>
    </lineage>
</organism>
<dbReference type="GO" id="GO:0003677">
    <property type="term" value="F:DNA binding"/>
    <property type="evidence" value="ECO:0007669"/>
    <property type="project" value="UniProtKB-KW"/>
</dbReference>
<dbReference type="Proteomes" id="UP000003947">
    <property type="component" value="Unassembled WGS sequence"/>
</dbReference>
<dbReference type="InterPro" id="IPR014710">
    <property type="entry name" value="RmlC-like_jellyroll"/>
</dbReference>
<evidence type="ECO:0000256" key="1">
    <source>
        <dbReference type="ARBA" id="ARBA00023015"/>
    </source>
</evidence>
<dbReference type="Gene3D" id="2.60.120.10">
    <property type="entry name" value="Jelly Rolls"/>
    <property type="match status" value="1"/>
</dbReference>
<feature type="domain" description="HTH crp-type" evidence="5">
    <location>
        <begin position="149"/>
        <end position="215"/>
    </location>
</feature>
<dbReference type="STRING" id="864069.MicloDRAFT_00052200"/>
<dbReference type="AlphaFoldDB" id="I4YKL5"/>
<dbReference type="InterPro" id="IPR036390">
    <property type="entry name" value="WH_DNA-bd_sf"/>
</dbReference>
<proteinExistence type="predicted"/>
<evidence type="ECO:0000256" key="2">
    <source>
        <dbReference type="ARBA" id="ARBA00023125"/>
    </source>
</evidence>
<feature type="domain" description="Cyclic nucleotide-binding" evidence="4">
    <location>
        <begin position="15"/>
        <end position="113"/>
    </location>
</feature>
<dbReference type="PATRIC" id="fig|864069.3.peg.5617"/>
<keyword evidence="3" id="KW-0804">Transcription</keyword>
<evidence type="ECO:0000256" key="3">
    <source>
        <dbReference type="ARBA" id="ARBA00023163"/>
    </source>
</evidence>
<dbReference type="Pfam" id="PF13545">
    <property type="entry name" value="HTH_Crp_2"/>
    <property type="match status" value="1"/>
</dbReference>
<dbReference type="InterPro" id="IPR018490">
    <property type="entry name" value="cNMP-bd_dom_sf"/>
</dbReference>
<sequence>MKNGTKAAIHRRNQLLAALEPDDYLWLEPHLEVVELPRGKVVYQHGEQIRHTYFPHDAVISLVAVLQDGGSVEMAIFGREAVFGFISALGIHQSFGRYVTQVAGTTSRIALDRLRDAIDKRPNIRRLLFRYTEALLSQTLQSVACNAVHNVEARCCRAILSTRDRTDKEDIPLTHEILAEMLGVQRSTVSSVTSTLQRMGLISQGRGTIRITDHAGLEETACECYHAIRGNFARLLPASR</sequence>
<dbReference type="PROSITE" id="PS50042">
    <property type="entry name" value="CNMP_BINDING_3"/>
    <property type="match status" value="1"/>
</dbReference>